<organism evidence="2 3">
    <name type="scientific">Mycena rosella</name>
    <name type="common">Pink bonnet</name>
    <name type="synonym">Agaricus rosellus</name>
    <dbReference type="NCBI Taxonomy" id="1033263"/>
    <lineage>
        <taxon>Eukaryota</taxon>
        <taxon>Fungi</taxon>
        <taxon>Dikarya</taxon>
        <taxon>Basidiomycota</taxon>
        <taxon>Agaricomycotina</taxon>
        <taxon>Agaricomycetes</taxon>
        <taxon>Agaricomycetidae</taxon>
        <taxon>Agaricales</taxon>
        <taxon>Marasmiineae</taxon>
        <taxon>Mycenaceae</taxon>
        <taxon>Mycena</taxon>
    </lineage>
</organism>
<proteinExistence type="predicted"/>
<sequence length="285" mass="30781">MSASGTIFSHRRLADDWSSSTGNEAHNVPTIRDPSAGSEPLGQTAQAAGCMQRAGGPHDDEVVKRARVPADDPRLVATSEATPWTSTRARCPDTDMEAGKTERKLVLLGPLYTRCGAEHTMYFCLSSVSVLLEEFARDSDATRFALVVTLLGISVFCPQLAGKISPTIGPVAQCHENSVFYLAAKPAPKPAVMVEEFAQDDHAVDTVGEEGGANRISKEDRQEFMRIIILGRVRARRASSKGQQHEVRARSRHLAVLEAAGVTEGAGECLEDKSMHFAVEEMYGG</sequence>
<evidence type="ECO:0000313" key="3">
    <source>
        <dbReference type="Proteomes" id="UP001221757"/>
    </source>
</evidence>
<dbReference type="EMBL" id="JARKIE010000110">
    <property type="protein sequence ID" value="KAJ7683191.1"/>
    <property type="molecule type" value="Genomic_DNA"/>
</dbReference>
<reference evidence="2" key="1">
    <citation type="submission" date="2023-03" db="EMBL/GenBank/DDBJ databases">
        <title>Massive genome expansion in bonnet fungi (Mycena s.s.) driven by repeated elements and novel gene families across ecological guilds.</title>
        <authorList>
            <consortium name="Lawrence Berkeley National Laboratory"/>
            <person name="Harder C.B."/>
            <person name="Miyauchi S."/>
            <person name="Viragh M."/>
            <person name="Kuo A."/>
            <person name="Thoen E."/>
            <person name="Andreopoulos B."/>
            <person name="Lu D."/>
            <person name="Skrede I."/>
            <person name="Drula E."/>
            <person name="Henrissat B."/>
            <person name="Morin E."/>
            <person name="Kohler A."/>
            <person name="Barry K."/>
            <person name="LaButti K."/>
            <person name="Morin E."/>
            <person name="Salamov A."/>
            <person name="Lipzen A."/>
            <person name="Mereny Z."/>
            <person name="Hegedus B."/>
            <person name="Baldrian P."/>
            <person name="Stursova M."/>
            <person name="Weitz H."/>
            <person name="Taylor A."/>
            <person name="Grigoriev I.V."/>
            <person name="Nagy L.G."/>
            <person name="Martin F."/>
            <person name="Kauserud H."/>
        </authorList>
    </citation>
    <scope>NUCLEOTIDE SEQUENCE</scope>
    <source>
        <strain evidence="2">CBHHK067</strain>
    </source>
</reference>
<protein>
    <submittedName>
        <fullName evidence="2">Uncharacterized protein</fullName>
    </submittedName>
</protein>
<keyword evidence="3" id="KW-1185">Reference proteome</keyword>
<accession>A0AAD7D8X5</accession>
<dbReference type="Proteomes" id="UP001221757">
    <property type="component" value="Unassembled WGS sequence"/>
</dbReference>
<evidence type="ECO:0000313" key="2">
    <source>
        <dbReference type="EMBL" id="KAJ7683191.1"/>
    </source>
</evidence>
<dbReference type="AlphaFoldDB" id="A0AAD7D8X5"/>
<comment type="caution">
    <text evidence="2">The sequence shown here is derived from an EMBL/GenBank/DDBJ whole genome shotgun (WGS) entry which is preliminary data.</text>
</comment>
<name>A0AAD7D8X5_MYCRO</name>
<evidence type="ECO:0000256" key="1">
    <source>
        <dbReference type="SAM" id="MobiDB-lite"/>
    </source>
</evidence>
<feature type="region of interest" description="Disordered" evidence="1">
    <location>
        <begin position="17"/>
        <end position="59"/>
    </location>
</feature>
<gene>
    <name evidence="2" type="ORF">B0H17DRAFT_1205255</name>
</gene>